<organism evidence="1 2">
    <name type="scientific">Rhizopus azygosporus</name>
    <name type="common">Rhizopus microsporus var. azygosporus</name>
    <dbReference type="NCBI Taxonomy" id="86630"/>
    <lineage>
        <taxon>Eukaryota</taxon>
        <taxon>Fungi</taxon>
        <taxon>Fungi incertae sedis</taxon>
        <taxon>Mucoromycota</taxon>
        <taxon>Mucoromycotina</taxon>
        <taxon>Mucoromycetes</taxon>
        <taxon>Mucorales</taxon>
        <taxon>Mucorineae</taxon>
        <taxon>Rhizopodaceae</taxon>
        <taxon>Rhizopus</taxon>
    </lineage>
</organism>
<sequence length="64" mass="7186">ATKKDDRIIKIFVNLVTKLSKFERLSPVGATLFTSLLVTLNKNHLLNRSVSVLPLYLSILNSCQ</sequence>
<evidence type="ECO:0000313" key="2">
    <source>
        <dbReference type="Proteomes" id="UP000252139"/>
    </source>
</evidence>
<dbReference type="EMBL" id="PJQL01004199">
    <property type="protein sequence ID" value="RCH79929.1"/>
    <property type="molecule type" value="Genomic_DNA"/>
</dbReference>
<feature type="non-terminal residue" evidence="1">
    <location>
        <position position="1"/>
    </location>
</feature>
<feature type="non-terminal residue" evidence="1">
    <location>
        <position position="64"/>
    </location>
</feature>
<dbReference type="AlphaFoldDB" id="A0A367IQN0"/>
<proteinExistence type="predicted"/>
<gene>
    <name evidence="1" type="ORF">CU097_004036</name>
</gene>
<dbReference type="Proteomes" id="UP000252139">
    <property type="component" value="Unassembled WGS sequence"/>
</dbReference>
<protein>
    <submittedName>
        <fullName evidence="1">Uncharacterized protein</fullName>
    </submittedName>
</protein>
<accession>A0A367IQN0</accession>
<keyword evidence="2" id="KW-1185">Reference proteome</keyword>
<reference evidence="1 2" key="1">
    <citation type="journal article" date="2018" name="G3 (Bethesda)">
        <title>Phylogenetic and Phylogenomic Definition of Rhizopus Species.</title>
        <authorList>
            <person name="Gryganskyi A.P."/>
            <person name="Golan J."/>
            <person name="Dolatabadi S."/>
            <person name="Mondo S."/>
            <person name="Robb S."/>
            <person name="Idnurm A."/>
            <person name="Muszewska A."/>
            <person name="Steczkiewicz K."/>
            <person name="Masonjones S."/>
            <person name="Liao H.L."/>
            <person name="Gajdeczka M.T."/>
            <person name="Anike F."/>
            <person name="Vuek A."/>
            <person name="Anishchenko I.M."/>
            <person name="Voigt K."/>
            <person name="de Hoog G.S."/>
            <person name="Smith M.E."/>
            <person name="Heitman J."/>
            <person name="Vilgalys R."/>
            <person name="Stajich J.E."/>
        </authorList>
    </citation>
    <scope>NUCLEOTIDE SEQUENCE [LARGE SCALE GENOMIC DNA]</scope>
    <source>
        <strain evidence="1 2">CBS 357.93</strain>
    </source>
</reference>
<comment type="caution">
    <text evidence="1">The sequence shown here is derived from an EMBL/GenBank/DDBJ whole genome shotgun (WGS) entry which is preliminary data.</text>
</comment>
<name>A0A367IQN0_RHIAZ</name>
<evidence type="ECO:0000313" key="1">
    <source>
        <dbReference type="EMBL" id="RCH79929.1"/>
    </source>
</evidence>